<keyword evidence="1" id="KW-0479">Metal-binding</keyword>
<keyword evidence="3" id="KW-0862">Zinc</keyword>
<dbReference type="SMART" id="SM00184">
    <property type="entry name" value="RING"/>
    <property type="match status" value="1"/>
</dbReference>
<dbReference type="SUPFAM" id="SSF57850">
    <property type="entry name" value="RING/U-box"/>
    <property type="match status" value="1"/>
</dbReference>
<evidence type="ECO:0000256" key="4">
    <source>
        <dbReference type="PROSITE-ProRule" id="PRU00175"/>
    </source>
</evidence>
<dbReference type="Pfam" id="PF13445">
    <property type="entry name" value="zf-RING_UBOX"/>
    <property type="match status" value="1"/>
</dbReference>
<dbReference type="PROSITE" id="PS50089">
    <property type="entry name" value="ZF_RING_2"/>
    <property type="match status" value="1"/>
</dbReference>
<evidence type="ECO:0000256" key="3">
    <source>
        <dbReference type="ARBA" id="ARBA00022833"/>
    </source>
</evidence>
<dbReference type="InterPro" id="IPR017907">
    <property type="entry name" value="Znf_RING_CS"/>
</dbReference>
<dbReference type="Gene3D" id="3.30.40.10">
    <property type="entry name" value="Zinc/RING finger domain, C3HC4 (zinc finger)"/>
    <property type="match status" value="1"/>
</dbReference>
<dbReference type="AlphaFoldDB" id="A0A915ATV3"/>
<feature type="domain" description="RING-type" evidence="5">
    <location>
        <begin position="373"/>
        <end position="415"/>
    </location>
</feature>
<evidence type="ECO:0000259" key="5">
    <source>
        <dbReference type="PROSITE" id="PS50089"/>
    </source>
</evidence>
<keyword evidence="6" id="KW-1185">Reference proteome</keyword>
<reference evidence="7" key="1">
    <citation type="submission" date="2022-11" db="UniProtKB">
        <authorList>
            <consortium name="WormBaseParasite"/>
        </authorList>
    </citation>
    <scope>IDENTIFICATION</scope>
</reference>
<dbReference type="Proteomes" id="UP000887569">
    <property type="component" value="Unplaced"/>
</dbReference>
<dbReference type="InterPro" id="IPR001841">
    <property type="entry name" value="Znf_RING"/>
</dbReference>
<evidence type="ECO:0000256" key="1">
    <source>
        <dbReference type="ARBA" id="ARBA00022723"/>
    </source>
</evidence>
<dbReference type="PANTHER" id="PTHR47156:SF10">
    <property type="entry name" value="E3 UBIQUITIN-PROTEIN LIGASE TRIM-21-RELATED"/>
    <property type="match status" value="1"/>
</dbReference>
<proteinExistence type="predicted"/>
<dbReference type="PANTHER" id="PTHR47156">
    <property type="entry name" value="PROTEIN CBG20824"/>
    <property type="match status" value="1"/>
</dbReference>
<evidence type="ECO:0000313" key="7">
    <source>
        <dbReference type="WBParaSite" id="PgR015_g143_t01"/>
    </source>
</evidence>
<dbReference type="WBParaSite" id="PgR015_g143_t01">
    <property type="protein sequence ID" value="PgR015_g143_t01"/>
    <property type="gene ID" value="PgR015_g143"/>
</dbReference>
<sequence>MMPKDRCVSVMNRLEHSGVLSAVNAFALHDSGRFAYLFDPRVNATIRLDLNSATRDVLKWYDHSFHHPRWLCYCMFTMHRDSSTYLPTLFFNKKRKMFVLVTFLLDQSKNVLHKLQENTISIDPIRSERLAYNAHKDEHKLHIIFYDRFTRHSDQFDDQSPSLSFVYCSFNCQTLRLSTRKGFLPPGQWELPFTAHESLHFISTEHTTTQLASMPIDADGSTSTWNIRTVLPDNNDTHPPRKAVWCNAWRVGMAWYVLCEKNVTELEITRMITIWQLDVLDCRWRKLPVEIAAPITAANFAVRIDLNNIAYLHCDWEREAVFHKFDLNELMSQRQDAPLATIEEEDEEECELSPISQDGSPEYLALSSAEIICPICLDTYDDPRTLSCGHSICNSCVEQLKATAQNNTIRCCACRKATTIPPAGLPVNFGLRDAIETLERARQLSLSNLRCGRCRTHCEESSMWICLKCCQEQAIAETSFSSSKEDNSGSPEENVDAAVVMTKRYSFCASCILKYHSDHRIDELSKFRERWKYAKEKNLKCMERVSQILKNLKVSFMKQLEPTIIQPLRNDAANDLLEACDAVVNGTQLISSEADEAIVKFESRVSTLIENIAANLKVILDKSSDAASYSDRPTEL</sequence>
<evidence type="ECO:0000313" key="6">
    <source>
        <dbReference type="Proteomes" id="UP000887569"/>
    </source>
</evidence>
<name>A0A915ATV3_PARUN</name>
<dbReference type="GO" id="GO:0008270">
    <property type="term" value="F:zinc ion binding"/>
    <property type="evidence" value="ECO:0007669"/>
    <property type="project" value="UniProtKB-KW"/>
</dbReference>
<dbReference type="InterPro" id="IPR027370">
    <property type="entry name" value="Znf-RING_euk"/>
</dbReference>
<evidence type="ECO:0000256" key="2">
    <source>
        <dbReference type="ARBA" id="ARBA00022771"/>
    </source>
</evidence>
<organism evidence="6 7">
    <name type="scientific">Parascaris univalens</name>
    <name type="common">Nematode worm</name>
    <dbReference type="NCBI Taxonomy" id="6257"/>
    <lineage>
        <taxon>Eukaryota</taxon>
        <taxon>Metazoa</taxon>
        <taxon>Ecdysozoa</taxon>
        <taxon>Nematoda</taxon>
        <taxon>Chromadorea</taxon>
        <taxon>Rhabditida</taxon>
        <taxon>Spirurina</taxon>
        <taxon>Ascaridomorpha</taxon>
        <taxon>Ascaridoidea</taxon>
        <taxon>Ascarididae</taxon>
        <taxon>Parascaris</taxon>
    </lineage>
</organism>
<protein>
    <submittedName>
        <fullName evidence="7">RING-type domain-containing protein</fullName>
    </submittedName>
</protein>
<keyword evidence="2 4" id="KW-0863">Zinc-finger</keyword>
<dbReference type="InterPro" id="IPR052667">
    <property type="entry name" value="E3_ubiquitin-ligase_RING"/>
</dbReference>
<dbReference type="PROSITE" id="PS00518">
    <property type="entry name" value="ZF_RING_1"/>
    <property type="match status" value="1"/>
</dbReference>
<dbReference type="InterPro" id="IPR013083">
    <property type="entry name" value="Znf_RING/FYVE/PHD"/>
</dbReference>
<accession>A0A915ATV3</accession>